<evidence type="ECO:0000256" key="1">
    <source>
        <dbReference type="ARBA" id="ARBA00004496"/>
    </source>
</evidence>
<feature type="binding site" evidence="9">
    <location>
        <begin position="142"/>
        <end position="145"/>
    </location>
    <ligand>
        <name>GTP</name>
        <dbReference type="ChEBI" id="CHEBI:37565"/>
    </ligand>
</feature>
<dbReference type="NCBIfam" id="TIGR00503">
    <property type="entry name" value="prfC"/>
    <property type="match status" value="1"/>
</dbReference>
<dbReference type="Pfam" id="PF16658">
    <property type="entry name" value="RF3_C"/>
    <property type="match status" value="1"/>
</dbReference>
<accession>A0A7H1AZ11</accession>
<dbReference type="HAMAP" id="MF_00072">
    <property type="entry name" value="Rel_fac_3"/>
    <property type="match status" value="1"/>
</dbReference>
<dbReference type="GO" id="GO:0016150">
    <property type="term" value="F:translation release factor activity, codon nonspecific"/>
    <property type="evidence" value="ECO:0007669"/>
    <property type="project" value="TreeGrafter"/>
</dbReference>
<dbReference type="InterPro" id="IPR041732">
    <property type="entry name" value="RF3_GTP-bd"/>
</dbReference>
<evidence type="ECO:0000256" key="3">
    <source>
        <dbReference type="ARBA" id="ARBA00022490"/>
    </source>
</evidence>
<dbReference type="SUPFAM" id="SSF52540">
    <property type="entry name" value="P-loop containing nucleoside triphosphate hydrolases"/>
    <property type="match status" value="1"/>
</dbReference>
<dbReference type="Gene3D" id="3.40.50.300">
    <property type="entry name" value="P-loop containing nucleotide triphosphate hydrolases"/>
    <property type="match status" value="1"/>
</dbReference>
<protein>
    <recommendedName>
        <fullName evidence="8 9">Peptide chain release factor 3</fullName>
        <shortName evidence="9">RF-3</shortName>
    </recommendedName>
</protein>
<dbReference type="GO" id="GO:0097216">
    <property type="term" value="F:guanosine tetraphosphate binding"/>
    <property type="evidence" value="ECO:0007669"/>
    <property type="project" value="UniProtKB-ARBA"/>
</dbReference>
<evidence type="ECO:0000256" key="8">
    <source>
        <dbReference type="ARBA" id="ARBA00073639"/>
    </source>
</evidence>
<reference evidence="11 12" key="1">
    <citation type="submission" date="2020-09" db="EMBL/GenBank/DDBJ databases">
        <title>Genome sequence of the banana aphid, Pentalonia nigronervosa Coquerel (Hemiptera: Aphididae) and its symbionts.</title>
        <authorList>
            <person name="Mathers T.C."/>
            <person name="Mugford S.T."/>
            <person name="Hogenhout S.A."/>
            <person name="Tripathi L."/>
        </authorList>
    </citation>
    <scope>NUCLEOTIDE SEQUENCE [LARGE SCALE GENOMIC DNA]</scope>
    <source>
        <strain evidence="11">Ba4</strain>
    </source>
</reference>
<dbReference type="Proteomes" id="UP000516346">
    <property type="component" value="Chromosome"/>
</dbReference>
<evidence type="ECO:0000256" key="5">
    <source>
        <dbReference type="ARBA" id="ARBA00022917"/>
    </source>
</evidence>
<proteinExistence type="inferred from homology"/>
<evidence type="ECO:0000313" key="12">
    <source>
        <dbReference type="Proteomes" id="UP000516346"/>
    </source>
</evidence>
<dbReference type="PROSITE" id="PS51722">
    <property type="entry name" value="G_TR_2"/>
    <property type="match status" value="1"/>
</dbReference>
<dbReference type="GO" id="GO:0006449">
    <property type="term" value="P:regulation of translational termination"/>
    <property type="evidence" value="ECO:0007669"/>
    <property type="project" value="UniProtKB-UniRule"/>
</dbReference>
<comment type="subcellular location">
    <subcellularLocation>
        <location evidence="1 9">Cytoplasm</location>
    </subcellularLocation>
</comment>
<keyword evidence="6 9" id="KW-0342">GTP-binding</keyword>
<dbReference type="FunFam" id="3.30.70.3280:FF:000001">
    <property type="entry name" value="Peptide chain release factor 3"/>
    <property type="match status" value="1"/>
</dbReference>
<dbReference type="PROSITE" id="PS00301">
    <property type="entry name" value="G_TR_1"/>
    <property type="match status" value="1"/>
</dbReference>
<dbReference type="CDD" id="cd04169">
    <property type="entry name" value="RF3"/>
    <property type="match status" value="1"/>
</dbReference>
<dbReference type="InterPro" id="IPR009000">
    <property type="entry name" value="Transl_B-barrel_sf"/>
</dbReference>
<dbReference type="PANTHER" id="PTHR43556:SF2">
    <property type="entry name" value="PEPTIDE CHAIN RELEASE FACTOR RF3"/>
    <property type="match status" value="1"/>
</dbReference>
<keyword evidence="4 9" id="KW-0547">Nucleotide-binding</keyword>
<keyword evidence="5 9" id="KW-0648">Protein biosynthesis</keyword>
<feature type="domain" description="Tr-type G" evidence="10">
    <location>
        <begin position="11"/>
        <end position="282"/>
    </location>
</feature>
<evidence type="ECO:0000256" key="9">
    <source>
        <dbReference type="HAMAP-Rule" id="MF_00072"/>
    </source>
</evidence>
<dbReference type="InterPro" id="IPR053905">
    <property type="entry name" value="EF-G-like_DII"/>
</dbReference>
<dbReference type="GO" id="GO:0003924">
    <property type="term" value="F:GTPase activity"/>
    <property type="evidence" value="ECO:0007669"/>
    <property type="project" value="InterPro"/>
</dbReference>
<dbReference type="PRINTS" id="PR00315">
    <property type="entry name" value="ELONGATNFCT"/>
</dbReference>
<feature type="binding site" evidence="9">
    <location>
        <begin position="88"/>
        <end position="92"/>
    </location>
    <ligand>
        <name>GTP</name>
        <dbReference type="ChEBI" id="CHEBI:37565"/>
    </ligand>
</feature>
<evidence type="ECO:0000259" key="10">
    <source>
        <dbReference type="PROSITE" id="PS51722"/>
    </source>
</evidence>
<comment type="similarity">
    <text evidence="2 9">Belongs to the TRAFAC class translation factor GTPase superfamily. Classic translation factor GTPase family. PrfC subfamily.</text>
</comment>
<dbReference type="PANTHER" id="PTHR43556">
    <property type="entry name" value="PEPTIDE CHAIN RELEASE FACTOR RF3"/>
    <property type="match status" value="1"/>
</dbReference>
<evidence type="ECO:0000256" key="6">
    <source>
        <dbReference type="ARBA" id="ARBA00023134"/>
    </source>
</evidence>
<dbReference type="InterPro" id="IPR000795">
    <property type="entry name" value="T_Tr_GTP-bd_dom"/>
</dbReference>
<evidence type="ECO:0000313" key="11">
    <source>
        <dbReference type="EMBL" id="QNS01716.1"/>
    </source>
</evidence>
<evidence type="ECO:0000256" key="2">
    <source>
        <dbReference type="ARBA" id="ARBA00009978"/>
    </source>
</evidence>
<dbReference type="SUPFAM" id="SSF50447">
    <property type="entry name" value="Translation proteins"/>
    <property type="match status" value="1"/>
</dbReference>
<dbReference type="Gene3D" id="3.30.70.3280">
    <property type="entry name" value="Peptide chain release factor 3, domain III"/>
    <property type="match status" value="1"/>
</dbReference>
<evidence type="ECO:0000256" key="4">
    <source>
        <dbReference type="ARBA" id="ARBA00022741"/>
    </source>
</evidence>
<dbReference type="Pfam" id="PF22042">
    <property type="entry name" value="EF-G_D2"/>
    <property type="match status" value="1"/>
</dbReference>
<dbReference type="FunFam" id="3.40.50.300:FF:000542">
    <property type="entry name" value="Peptide chain release factor 3"/>
    <property type="match status" value="1"/>
</dbReference>
<dbReference type="InterPro" id="IPR005225">
    <property type="entry name" value="Small_GTP-bd"/>
</dbReference>
<organism evidence="11 12">
    <name type="scientific">Buchnera aphidicola</name>
    <name type="common">Pentalonia nigronervosa</name>
    <dbReference type="NCBI Taxonomy" id="1309793"/>
    <lineage>
        <taxon>Bacteria</taxon>
        <taxon>Pseudomonadati</taxon>
        <taxon>Pseudomonadota</taxon>
        <taxon>Gammaproteobacteria</taxon>
        <taxon>Enterobacterales</taxon>
        <taxon>Erwiniaceae</taxon>
        <taxon>Buchnera</taxon>
    </lineage>
</organism>
<dbReference type="SUPFAM" id="SSF54980">
    <property type="entry name" value="EF-G C-terminal domain-like"/>
    <property type="match status" value="1"/>
</dbReference>
<dbReference type="GO" id="GO:0016149">
    <property type="term" value="F:translation release factor activity, codon specific"/>
    <property type="evidence" value="ECO:0007669"/>
    <property type="project" value="UniProtKB-UniRule"/>
</dbReference>
<dbReference type="AlphaFoldDB" id="A0A7H1AZ11"/>
<dbReference type="NCBIfam" id="NF001964">
    <property type="entry name" value="PRK00741.1"/>
    <property type="match status" value="1"/>
</dbReference>
<dbReference type="Pfam" id="PF00009">
    <property type="entry name" value="GTP_EFTU"/>
    <property type="match status" value="1"/>
</dbReference>
<dbReference type="InterPro" id="IPR038467">
    <property type="entry name" value="RF3_dom_3_sf"/>
</dbReference>
<name>A0A7H1AZ11_9GAMM</name>
<dbReference type="InterPro" id="IPR032090">
    <property type="entry name" value="RF3_C"/>
</dbReference>
<feature type="binding site" evidence="9">
    <location>
        <begin position="20"/>
        <end position="27"/>
    </location>
    <ligand>
        <name>GTP</name>
        <dbReference type="ChEBI" id="CHEBI:37565"/>
    </ligand>
</feature>
<dbReference type="InterPro" id="IPR035647">
    <property type="entry name" value="EFG_III/V"/>
</dbReference>
<dbReference type="InterPro" id="IPR031157">
    <property type="entry name" value="G_TR_CS"/>
</dbReference>
<comment type="function">
    <text evidence="7 9">Increases the formation of ribosomal termination complexes and stimulates activities of RF-1 and RF-2. It binds guanine nucleotides and has strong preference for UGA stop codons. It may interact directly with the ribosome. The stimulation of RF-1 and RF-2 is significantly reduced by GTP and GDP, but not by GMP.</text>
</comment>
<dbReference type="GO" id="GO:0005829">
    <property type="term" value="C:cytosol"/>
    <property type="evidence" value="ECO:0007669"/>
    <property type="project" value="TreeGrafter"/>
</dbReference>
<dbReference type="InterPro" id="IPR027417">
    <property type="entry name" value="P-loop_NTPase"/>
</dbReference>
<sequence length="537" mass="61880">MFNINHEIELKKRRTFAIISHPDAGKTTITEKMLLLGNIVRDSRQNTGKKNKKYTKSDWMSIEKKRGISVTTSVMQFTYRNILMNLLDTPGHEDFSEDTYRILTAVDCCLLVIDAAKGIEIRTKNLINVARTHNIPVITFINKLDRDSREPISILDEIEKELKFLCTPITWPISCGKNFQGVYHIYENVIHKYKNIYQNNTGSCPLNKYSDFFDMLSKHCIDKNLSDSIGKELELIVNIYPKFNKKEFLKGIVTPVFFGSALSNFGIDHILSSLIEWAPSPLHRKSNKRIIQPEEKHFSGFIFKIQANMNLKHRDRIAFMRIVSGQYKQGITLRHVRTKKNISISNAVSFIAGDRFLVEKAYPGDIIGIHNYGTINIGDTFTQGEEIQFLGIPSFASEIFRKINLRYPIKHKQFLKGLMQLSEEGTVQFFRPLENNNIILGAIGSLQFDVVTERLKTEYNIDAICTQVSVVIARWIRAKDSKILAKFVKCYRPYLAYDSFNNLIYLAPSFANFKIVTEENINISFDNVREHYSLQNI</sequence>
<evidence type="ECO:0000256" key="7">
    <source>
        <dbReference type="ARBA" id="ARBA00025017"/>
    </source>
</evidence>
<gene>
    <name evidence="9" type="primary">prfC</name>
    <name evidence="11" type="ORF">ICW73_01870</name>
</gene>
<dbReference type="GO" id="GO:0005525">
    <property type="term" value="F:GTP binding"/>
    <property type="evidence" value="ECO:0007669"/>
    <property type="project" value="UniProtKB-UniRule"/>
</dbReference>
<keyword evidence="3 9" id="KW-0963">Cytoplasm</keyword>
<dbReference type="Gene3D" id="2.40.30.10">
    <property type="entry name" value="Translation factors"/>
    <property type="match status" value="1"/>
</dbReference>
<dbReference type="EMBL" id="CP061275">
    <property type="protein sequence ID" value="QNS01716.1"/>
    <property type="molecule type" value="Genomic_DNA"/>
</dbReference>
<dbReference type="NCBIfam" id="TIGR00231">
    <property type="entry name" value="small_GTP"/>
    <property type="match status" value="1"/>
</dbReference>
<dbReference type="InterPro" id="IPR004548">
    <property type="entry name" value="PrfC"/>
</dbReference>